<dbReference type="InterPro" id="IPR036459">
    <property type="entry name" value="Viral_capsid_core_dom_sf_HBV"/>
</dbReference>
<dbReference type="Gene3D" id="1.10.4090.10">
    <property type="entry name" value="Viral capsid, core domain supefamily, Hepatitis B virus"/>
    <property type="match status" value="1"/>
</dbReference>
<evidence type="ECO:0000313" key="2">
    <source>
        <dbReference type="EMBL" id="XBP46450.1"/>
    </source>
</evidence>
<dbReference type="GO" id="GO:0005198">
    <property type="term" value="F:structural molecule activity"/>
    <property type="evidence" value="ECO:0007669"/>
    <property type="project" value="InterPro"/>
</dbReference>
<protein>
    <submittedName>
        <fullName evidence="2">Core protein</fullName>
    </submittedName>
</protein>
<reference evidence="2" key="1">
    <citation type="submission" date="2024-03" db="EMBL/GenBank/DDBJ databases">
        <title>Antarctic Fish Virome Diversity.</title>
        <authorList>
            <person name="Grimwood R.M."/>
            <person name="Geoghegan J.L."/>
        </authorList>
    </citation>
    <scope>NUCLEOTIDE SEQUENCE</scope>
    <source>
        <strain evidence="2">TRD_L</strain>
    </source>
</reference>
<accession>A0AAU7LK91</accession>
<feature type="region of interest" description="Disordered" evidence="1">
    <location>
        <begin position="141"/>
        <end position="182"/>
    </location>
</feature>
<organism evidence="2">
    <name type="scientific">Slender scalyhead hepatitis B virus</name>
    <dbReference type="NCBI Taxonomy" id="3138874"/>
    <lineage>
        <taxon>Viruses</taxon>
        <taxon>Riboviria</taxon>
        <taxon>Pararnavirae</taxon>
        <taxon>Artverviricota</taxon>
        <taxon>Revtraviricetes</taxon>
        <taxon>Blubervirales</taxon>
        <taxon>Hepadnaviridae</taxon>
        <taxon>Orthohepadnavirus</taxon>
        <taxon>Orthohepadnavirus hominoidei</taxon>
        <taxon>Hepatitis B virus</taxon>
    </lineage>
</organism>
<name>A0AAU7LK91_HBV</name>
<dbReference type="EMBL" id="PP590770">
    <property type="protein sequence ID" value="XBP46450.1"/>
    <property type="molecule type" value="Genomic_DNA"/>
</dbReference>
<dbReference type="InterPro" id="IPR002006">
    <property type="entry name" value="Hepatitis_core"/>
</dbReference>
<dbReference type="Pfam" id="PF00906">
    <property type="entry name" value="Hepatitis_core"/>
    <property type="match status" value="2"/>
</dbReference>
<sequence length="182" mass="20656">MRTWIMSAPDPFLEFGLDQRLINLLPLDYFPALLSLVTLLEALLGDQIDSAVHHSLHHTALRQILGCYYSHVKFQTWLNTNLNQEAQALVRGEMLGEINRLQQLLWYHWASLTFGDNAVKDFVISFATWIQTPAAYRPPNAPLLSRMSGGSHVPQTRRGRSPSPRRRSASPKHRSGSRGSNR</sequence>
<feature type="compositionally biased region" description="Basic residues" evidence="1">
    <location>
        <begin position="155"/>
        <end position="182"/>
    </location>
</feature>
<evidence type="ECO:0000256" key="1">
    <source>
        <dbReference type="SAM" id="MobiDB-lite"/>
    </source>
</evidence>
<dbReference type="SUPFAM" id="SSF47852">
    <property type="entry name" value="Hepatitis B viral capsid (hbcag)"/>
    <property type="match status" value="1"/>
</dbReference>
<proteinExistence type="predicted"/>